<dbReference type="AlphaFoldDB" id="A0ABD2VZ08"/>
<protein>
    <submittedName>
        <fullName evidence="3">Uncharacterized protein</fullName>
    </submittedName>
</protein>
<proteinExistence type="predicted"/>
<organism evidence="3 4">
    <name type="scientific">Trichogramma kaykai</name>
    <dbReference type="NCBI Taxonomy" id="54128"/>
    <lineage>
        <taxon>Eukaryota</taxon>
        <taxon>Metazoa</taxon>
        <taxon>Ecdysozoa</taxon>
        <taxon>Arthropoda</taxon>
        <taxon>Hexapoda</taxon>
        <taxon>Insecta</taxon>
        <taxon>Pterygota</taxon>
        <taxon>Neoptera</taxon>
        <taxon>Endopterygota</taxon>
        <taxon>Hymenoptera</taxon>
        <taxon>Apocrita</taxon>
        <taxon>Proctotrupomorpha</taxon>
        <taxon>Chalcidoidea</taxon>
        <taxon>Trichogrammatidae</taxon>
        <taxon>Trichogramma</taxon>
    </lineage>
</organism>
<keyword evidence="4" id="KW-1185">Reference proteome</keyword>
<keyword evidence="1" id="KW-0175">Coiled coil</keyword>
<evidence type="ECO:0000256" key="1">
    <source>
        <dbReference type="SAM" id="Coils"/>
    </source>
</evidence>
<dbReference type="EMBL" id="JBJJXI010000153">
    <property type="protein sequence ID" value="KAL3385778.1"/>
    <property type="molecule type" value="Genomic_DNA"/>
</dbReference>
<comment type="caution">
    <text evidence="3">The sequence shown here is derived from an EMBL/GenBank/DDBJ whole genome shotgun (WGS) entry which is preliminary data.</text>
</comment>
<reference evidence="3 4" key="1">
    <citation type="journal article" date="2024" name="bioRxiv">
        <title>A reference genome for Trichogramma kaykai: A tiny desert-dwelling parasitoid wasp with competing sex-ratio distorters.</title>
        <authorList>
            <person name="Culotta J."/>
            <person name="Lindsey A.R."/>
        </authorList>
    </citation>
    <scope>NUCLEOTIDE SEQUENCE [LARGE SCALE GENOMIC DNA]</scope>
    <source>
        <strain evidence="3 4">KSX58</strain>
    </source>
</reference>
<feature type="coiled-coil region" evidence="1">
    <location>
        <begin position="72"/>
        <end position="99"/>
    </location>
</feature>
<dbReference type="Proteomes" id="UP001627154">
    <property type="component" value="Unassembled WGS sequence"/>
</dbReference>
<feature type="region of interest" description="Disordered" evidence="2">
    <location>
        <begin position="134"/>
        <end position="161"/>
    </location>
</feature>
<evidence type="ECO:0000256" key="2">
    <source>
        <dbReference type="SAM" id="MobiDB-lite"/>
    </source>
</evidence>
<evidence type="ECO:0000313" key="4">
    <source>
        <dbReference type="Proteomes" id="UP001627154"/>
    </source>
</evidence>
<sequence length="183" mass="21024">MNNNMNINVSRVIQRQSPQLNTRVYLLPLSLKQIKPPLHRDSAKPYQSKTRCKHQSYGKIVKRKRSFVCGVKQRIDKLCESLQRKKEEEANAMATLRRRSADPKIKALGEYTQSRAKGLEELFEKMRLENTSPLYNESEQQQSDGQSRSSSSSLSAEEEEKLCERLRQDICLSSTPGMDGEFA</sequence>
<gene>
    <name evidence="3" type="ORF">TKK_018812</name>
</gene>
<evidence type="ECO:0000313" key="3">
    <source>
        <dbReference type="EMBL" id="KAL3385778.1"/>
    </source>
</evidence>
<feature type="compositionally biased region" description="Low complexity" evidence="2">
    <location>
        <begin position="137"/>
        <end position="155"/>
    </location>
</feature>
<name>A0ABD2VZ08_9HYME</name>
<accession>A0ABD2VZ08</accession>